<evidence type="ECO:0000256" key="3">
    <source>
        <dbReference type="SAM" id="Phobius"/>
    </source>
</evidence>
<dbReference type="Pfam" id="PF00076">
    <property type="entry name" value="RRM_1"/>
    <property type="match status" value="1"/>
</dbReference>
<dbReference type="SMART" id="SM00360">
    <property type="entry name" value="RRM"/>
    <property type="match status" value="1"/>
</dbReference>
<feature type="domain" description="RRM" evidence="4">
    <location>
        <begin position="44"/>
        <end position="119"/>
    </location>
</feature>
<organism evidence="5 6">
    <name type="scientific">Ziziphus jujuba</name>
    <name type="common">Chinese jujube</name>
    <name type="synonym">Ziziphus sativa</name>
    <dbReference type="NCBI Taxonomy" id="326968"/>
    <lineage>
        <taxon>Eukaryota</taxon>
        <taxon>Viridiplantae</taxon>
        <taxon>Streptophyta</taxon>
        <taxon>Embryophyta</taxon>
        <taxon>Tracheophyta</taxon>
        <taxon>Spermatophyta</taxon>
        <taxon>Magnoliopsida</taxon>
        <taxon>eudicotyledons</taxon>
        <taxon>Gunneridae</taxon>
        <taxon>Pentapetalae</taxon>
        <taxon>rosids</taxon>
        <taxon>fabids</taxon>
        <taxon>Rosales</taxon>
        <taxon>Rhamnaceae</taxon>
        <taxon>Paliureae</taxon>
        <taxon>Ziziphus</taxon>
    </lineage>
</organism>
<keyword evidence="1 2" id="KW-0694">RNA-binding</keyword>
<evidence type="ECO:0000313" key="5">
    <source>
        <dbReference type="Proteomes" id="UP001652623"/>
    </source>
</evidence>
<protein>
    <submittedName>
        <fullName evidence="6">Uncharacterized protein LOC107434102 isoform X1</fullName>
    </submittedName>
</protein>
<dbReference type="InterPro" id="IPR000504">
    <property type="entry name" value="RRM_dom"/>
</dbReference>
<dbReference type="InterPro" id="IPR052462">
    <property type="entry name" value="SLIRP/GR-RBP-like"/>
</dbReference>
<evidence type="ECO:0000256" key="1">
    <source>
        <dbReference type="ARBA" id="ARBA00022884"/>
    </source>
</evidence>
<gene>
    <name evidence="6" type="primary">LOC107434102</name>
</gene>
<feature type="transmembrane region" description="Helical" evidence="3">
    <location>
        <begin position="154"/>
        <end position="175"/>
    </location>
</feature>
<dbReference type="GeneID" id="107434102"/>
<dbReference type="InterPro" id="IPR012677">
    <property type="entry name" value="Nucleotide-bd_a/b_plait_sf"/>
</dbReference>
<dbReference type="SUPFAM" id="SSF54928">
    <property type="entry name" value="RNA-binding domain, RBD"/>
    <property type="match status" value="1"/>
</dbReference>
<reference evidence="6" key="1">
    <citation type="submission" date="2025-08" db="UniProtKB">
        <authorList>
            <consortium name="RefSeq"/>
        </authorList>
    </citation>
    <scope>IDENTIFICATION</scope>
    <source>
        <tissue evidence="6">Seedling</tissue>
    </source>
</reference>
<dbReference type="Gene3D" id="3.30.70.330">
    <property type="match status" value="1"/>
</dbReference>
<dbReference type="RefSeq" id="XP_060668790.1">
    <property type="nucleotide sequence ID" value="XM_060812807.1"/>
</dbReference>
<proteinExistence type="predicted"/>
<sequence length="182" mass="21063">MWATAAPFSCFASSKLSLPASPTYRSECSSLKIRASFFDYPLASRIMVRNLPYSTSENCLHDKFSKFGRIAEVKLVKDEKTTRSRGFAFIQFRSQDEAMLALENMDNQGDLYRNSKTRETCFWRISKSLWSTKSTAFTGSRGRIRLLVLIKNNILATGYIYIYIYMYMVLFSVWCSNEKLIH</sequence>
<keyword evidence="3" id="KW-1133">Transmembrane helix</keyword>
<evidence type="ECO:0000313" key="6">
    <source>
        <dbReference type="RefSeq" id="XP_060668790.1"/>
    </source>
</evidence>
<keyword evidence="3" id="KW-0472">Membrane</keyword>
<accession>A0ABM3ZWD4</accession>
<dbReference type="PANTHER" id="PTHR48027">
    <property type="entry name" value="HETEROGENEOUS NUCLEAR RIBONUCLEOPROTEIN 87F-RELATED"/>
    <property type="match status" value="1"/>
</dbReference>
<evidence type="ECO:0000256" key="2">
    <source>
        <dbReference type="PROSITE-ProRule" id="PRU00176"/>
    </source>
</evidence>
<evidence type="ECO:0000259" key="4">
    <source>
        <dbReference type="PROSITE" id="PS50102"/>
    </source>
</evidence>
<dbReference type="PROSITE" id="PS50102">
    <property type="entry name" value="RRM"/>
    <property type="match status" value="1"/>
</dbReference>
<dbReference type="Proteomes" id="UP001652623">
    <property type="component" value="Chromosome 1"/>
</dbReference>
<keyword evidence="5" id="KW-1185">Reference proteome</keyword>
<keyword evidence="3" id="KW-0812">Transmembrane</keyword>
<dbReference type="InterPro" id="IPR035979">
    <property type="entry name" value="RBD_domain_sf"/>
</dbReference>
<name>A0ABM3ZWD4_ZIZJJ</name>